<feature type="compositionally biased region" description="Basic and acidic residues" evidence="1">
    <location>
        <begin position="1"/>
        <end position="15"/>
    </location>
</feature>
<evidence type="ECO:0000313" key="3">
    <source>
        <dbReference type="Proteomes" id="UP001362999"/>
    </source>
</evidence>
<sequence length="480" mass="51719">MGPRRGCSEPPEHSSGDLILAARPRRLLALPVRRHVPTPSPPLHPTTPSRSPDHASASSRGSSPTLHAPGPPFGTILPPLRFNEDDDRTPVGTPEASPSAKALEKRKAAVFEEDGQRRSQDDRDSVSRGDENEEQSIHPTLFLRISAEQMRKARLAAAAGGAGGGNDDGGGSAQVAGHNWTPDCTRRGDASREPSAAAIGYMPCNRADCADCSERASGGAAAAGDGDGDGNSPGGGQRCGGLGPGQQAVGTNNSQNGPRKRAKKGAKPEWRLDEEGGPPVTEEAGILLSKLLSVFSRRHRGELEEVLAGGTDGSVYTATTDLSSICTSIRVQMNAIRVREVHLMLSLIHLRAQRKLQNAPIRDTTDKTLAQLYALGTAENTFRDWVSFGKRLLLLCGGGTLYLLPIIAALDLRTHITRRVSEWDLLSLSTALRRVKNGMWRPMVHRLMMETSLRSQQITFIFCLHFTAVCRCNDTRVNFM</sequence>
<reference evidence="2 3" key="1">
    <citation type="journal article" date="2024" name="J Genomics">
        <title>Draft genome sequencing and assembly of Favolaschia claudopus CIRM-BRFM 2984 isolated from oak limbs.</title>
        <authorList>
            <person name="Navarro D."/>
            <person name="Drula E."/>
            <person name="Chaduli D."/>
            <person name="Cazenave R."/>
            <person name="Ahrendt S."/>
            <person name="Wang J."/>
            <person name="Lipzen A."/>
            <person name="Daum C."/>
            <person name="Barry K."/>
            <person name="Grigoriev I.V."/>
            <person name="Favel A."/>
            <person name="Rosso M.N."/>
            <person name="Martin F."/>
        </authorList>
    </citation>
    <scope>NUCLEOTIDE SEQUENCE [LARGE SCALE GENOMIC DNA]</scope>
    <source>
        <strain evidence="2 3">CIRM-BRFM 2984</strain>
    </source>
</reference>
<feature type="compositionally biased region" description="Gly residues" evidence="1">
    <location>
        <begin position="229"/>
        <end position="244"/>
    </location>
</feature>
<feature type="region of interest" description="Disordered" evidence="1">
    <location>
        <begin position="1"/>
        <end position="142"/>
    </location>
</feature>
<dbReference type="EMBL" id="JAWWNJ010000020">
    <property type="protein sequence ID" value="KAK7035089.1"/>
    <property type="molecule type" value="Genomic_DNA"/>
</dbReference>
<protein>
    <submittedName>
        <fullName evidence="2">Uncharacterized protein</fullName>
    </submittedName>
</protein>
<feature type="compositionally biased region" description="Low complexity" evidence="1">
    <location>
        <begin position="18"/>
        <end position="31"/>
    </location>
</feature>
<feature type="compositionally biased region" description="Gly residues" evidence="1">
    <location>
        <begin position="160"/>
        <end position="172"/>
    </location>
</feature>
<evidence type="ECO:0000313" key="2">
    <source>
        <dbReference type="EMBL" id="KAK7035089.1"/>
    </source>
</evidence>
<dbReference type="AlphaFoldDB" id="A0AAW0C768"/>
<name>A0AAW0C768_9AGAR</name>
<feature type="compositionally biased region" description="Polar residues" evidence="1">
    <location>
        <begin position="248"/>
        <end position="257"/>
    </location>
</feature>
<organism evidence="2 3">
    <name type="scientific">Favolaschia claudopus</name>
    <dbReference type="NCBI Taxonomy" id="2862362"/>
    <lineage>
        <taxon>Eukaryota</taxon>
        <taxon>Fungi</taxon>
        <taxon>Dikarya</taxon>
        <taxon>Basidiomycota</taxon>
        <taxon>Agaricomycotina</taxon>
        <taxon>Agaricomycetes</taxon>
        <taxon>Agaricomycetidae</taxon>
        <taxon>Agaricales</taxon>
        <taxon>Marasmiineae</taxon>
        <taxon>Mycenaceae</taxon>
        <taxon>Favolaschia</taxon>
    </lineage>
</organism>
<accession>A0AAW0C768</accession>
<comment type="caution">
    <text evidence="2">The sequence shown here is derived from an EMBL/GenBank/DDBJ whole genome shotgun (WGS) entry which is preliminary data.</text>
</comment>
<feature type="region of interest" description="Disordered" evidence="1">
    <location>
        <begin position="216"/>
        <end position="278"/>
    </location>
</feature>
<dbReference type="Proteomes" id="UP001362999">
    <property type="component" value="Unassembled WGS sequence"/>
</dbReference>
<feature type="compositionally biased region" description="Basic and acidic residues" evidence="1">
    <location>
        <begin position="102"/>
        <end position="130"/>
    </location>
</feature>
<keyword evidence="3" id="KW-1185">Reference proteome</keyword>
<evidence type="ECO:0000256" key="1">
    <source>
        <dbReference type="SAM" id="MobiDB-lite"/>
    </source>
</evidence>
<proteinExistence type="predicted"/>
<gene>
    <name evidence="2" type="ORF">R3P38DRAFT_3263852</name>
</gene>
<feature type="region of interest" description="Disordered" evidence="1">
    <location>
        <begin position="158"/>
        <end position="191"/>
    </location>
</feature>
<feature type="compositionally biased region" description="Polar residues" evidence="1">
    <location>
        <begin position="56"/>
        <end position="65"/>
    </location>
</feature>